<feature type="domain" description="HTH gntR-type" evidence="4">
    <location>
        <begin position="14"/>
        <end position="81"/>
    </location>
</feature>
<keyword evidence="1" id="KW-0805">Transcription regulation</keyword>
<dbReference type="CDD" id="cd07377">
    <property type="entry name" value="WHTH_GntR"/>
    <property type="match status" value="1"/>
</dbReference>
<dbReference type="InterPro" id="IPR000524">
    <property type="entry name" value="Tscrpt_reg_HTH_GntR"/>
</dbReference>
<comment type="caution">
    <text evidence="5">The sequence shown here is derived from an EMBL/GenBank/DDBJ whole genome shotgun (WGS) entry which is preliminary data.</text>
</comment>
<evidence type="ECO:0000256" key="3">
    <source>
        <dbReference type="ARBA" id="ARBA00023163"/>
    </source>
</evidence>
<dbReference type="RefSeq" id="WP_191254973.1">
    <property type="nucleotide sequence ID" value="NZ_BNAY01000003.1"/>
</dbReference>
<dbReference type="InterPro" id="IPR011711">
    <property type="entry name" value="GntR_C"/>
</dbReference>
<gene>
    <name evidence="5" type="ORF">GCM10017790_28450</name>
</gene>
<keyword evidence="2" id="KW-0238">DNA-binding</keyword>
<proteinExistence type="predicted"/>
<evidence type="ECO:0000313" key="5">
    <source>
        <dbReference type="EMBL" id="GHH14766.1"/>
    </source>
</evidence>
<dbReference type="EMBL" id="BNAY01000003">
    <property type="protein sequence ID" value="GHH14766.1"/>
    <property type="molecule type" value="Genomic_DNA"/>
</dbReference>
<dbReference type="PANTHER" id="PTHR43537:SF24">
    <property type="entry name" value="GLUCONATE OPERON TRANSCRIPTIONAL REPRESSOR"/>
    <property type="match status" value="1"/>
</dbReference>
<dbReference type="Gene3D" id="1.20.120.530">
    <property type="entry name" value="GntR ligand-binding domain-like"/>
    <property type="match status" value="1"/>
</dbReference>
<dbReference type="SUPFAM" id="SSF46785">
    <property type="entry name" value="Winged helix' DNA-binding domain"/>
    <property type="match status" value="1"/>
</dbReference>
<dbReference type="SMART" id="SM00895">
    <property type="entry name" value="FCD"/>
    <property type="match status" value="1"/>
</dbReference>
<protein>
    <submittedName>
        <fullName evidence="5">GntR family transcriptional regulator</fullName>
    </submittedName>
</protein>
<organism evidence="5 6">
    <name type="scientific">Amycolatopsis oliviviridis</name>
    <dbReference type="NCBI Taxonomy" id="1471590"/>
    <lineage>
        <taxon>Bacteria</taxon>
        <taxon>Bacillati</taxon>
        <taxon>Actinomycetota</taxon>
        <taxon>Actinomycetes</taxon>
        <taxon>Pseudonocardiales</taxon>
        <taxon>Pseudonocardiaceae</taxon>
        <taxon>Amycolatopsis</taxon>
    </lineage>
</organism>
<dbReference type="Pfam" id="PF00392">
    <property type="entry name" value="GntR"/>
    <property type="match status" value="1"/>
</dbReference>
<dbReference type="InterPro" id="IPR036388">
    <property type="entry name" value="WH-like_DNA-bd_sf"/>
</dbReference>
<dbReference type="PANTHER" id="PTHR43537">
    <property type="entry name" value="TRANSCRIPTIONAL REGULATOR, GNTR FAMILY"/>
    <property type="match status" value="1"/>
</dbReference>
<dbReference type="InterPro" id="IPR036390">
    <property type="entry name" value="WH_DNA-bd_sf"/>
</dbReference>
<evidence type="ECO:0000259" key="4">
    <source>
        <dbReference type="PROSITE" id="PS50949"/>
    </source>
</evidence>
<dbReference type="PROSITE" id="PS50949">
    <property type="entry name" value="HTH_GNTR"/>
    <property type="match status" value="1"/>
</dbReference>
<dbReference type="Gene3D" id="1.10.10.10">
    <property type="entry name" value="Winged helix-like DNA-binding domain superfamily/Winged helix DNA-binding domain"/>
    <property type="match status" value="1"/>
</dbReference>
<name>A0ABQ3LFI9_9PSEU</name>
<reference evidence="6" key="1">
    <citation type="journal article" date="2019" name="Int. J. Syst. Evol. Microbiol.">
        <title>The Global Catalogue of Microorganisms (GCM) 10K type strain sequencing project: providing services to taxonomists for standard genome sequencing and annotation.</title>
        <authorList>
            <consortium name="The Broad Institute Genomics Platform"/>
            <consortium name="The Broad Institute Genome Sequencing Center for Infectious Disease"/>
            <person name="Wu L."/>
            <person name="Ma J."/>
        </authorList>
    </citation>
    <scope>NUCLEOTIDE SEQUENCE [LARGE SCALE GENOMIC DNA]</scope>
    <source>
        <strain evidence="6">CGMCC 4.7683</strain>
    </source>
</reference>
<dbReference type="SMART" id="SM00345">
    <property type="entry name" value="HTH_GNTR"/>
    <property type="match status" value="1"/>
</dbReference>
<dbReference type="InterPro" id="IPR008920">
    <property type="entry name" value="TF_FadR/GntR_C"/>
</dbReference>
<evidence type="ECO:0000256" key="2">
    <source>
        <dbReference type="ARBA" id="ARBA00023125"/>
    </source>
</evidence>
<evidence type="ECO:0000256" key="1">
    <source>
        <dbReference type="ARBA" id="ARBA00023015"/>
    </source>
</evidence>
<dbReference type="Proteomes" id="UP000635387">
    <property type="component" value="Unassembled WGS sequence"/>
</dbReference>
<dbReference type="PRINTS" id="PR00033">
    <property type="entry name" value="HTHASNC"/>
</dbReference>
<keyword evidence="3" id="KW-0804">Transcription</keyword>
<keyword evidence="6" id="KW-1185">Reference proteome</keyword>
<accession>A0ABQ3LFI9</accession>
<sequence length="221" mass="24226">MAQKDWAMRLPAVKSKADLVYDNLREGIVNGVLKPGDRINMDELSRTLGVSKIPIREAVKRLESDGFLDSRVHSGVVVARVDQTEMRGVFLARGAIEGLVARLAADKVSDGLLVDLEATQRQMRDDLRAGRVDRLAELNSEFHRRLAESSGYRILADLTEQLLLTVRRYRVVAPVDEQNWESVVAEHDAIIAALRGGDSAAAAAAAEAHIMSQAGQEISES</sequence>
<dbReference type="Pfam" id="PF07729">
    <property type="entry name" value="FCD"/>
    <property type="match status" value="1"/>
</dbReference>
<dbReference type="InterPro" id="IPR000485">
    <property type="entry name" value="AsnC-type_HTH_dom"/>
</dbReference>
<evidence type="ECO:0000313" key="6">
    <source>
        <dbReference type="Proteomes" id="UP000635387"/>
    </source>
</evidence>
<dbReference type="SUPFAM" id="SSF48008">
    <property type="entry name" value="GntR ligand-binding domain-like"/>
    <property type="match status" value="1"/>
</dbReference>